<dbReference type="Gramene" id="AET7Gv21260800.1">
    <property type="protein sequence ID" value="AET7Gv21260800.1"/>
    <property type="gene ID" value="AET7Gv21260800"/>
</dbReference>
<accession>A0A453T662</accession>
<evidence type="ECO:0000313" key="2">
    <source>
        <dbReference type="Proteomes" id="UP000015105"/>
    </source>
</evidence>
<dbReference type="STRING" id="200361.A0A453T662"/>
<reference evidence="1" key="5">
    <citation type="journal article" date="2021" name="G3 (Bethesda)">
        <title>Aegilops tauschii genome assembly Aet v5.0 features greater sequence contiguity and improved annotation.</title>
        <authorList>
            <person name="Wang L."/>
            <person name="Zhu T."/>
            <person name="Rodriguez J.C."/>
            <person name="Deal K.R."/>
            <person name="Dubcovsky J."/>
            <person name="McGuire P.E."/>
            <person name="Lux T."/>
            <person name="Spannagl M."/>
            <person name="Mayer K.F.X."/>
            <person name="Baldrich P."/>
            <person name="Meyers B.C."/>
            <person name="Huo N."/>
            <person name="Gu Y.Q."/>
            <person name="Zhou H."/>
            <person name="Devos K.M."/>
            <person name="Bennetzen J.L."/>
            <person name="Unver T."/>
            <person name="Budak H."/>
            <person name="Gulick P.J."/>
            <person name="Galiba G."/>
            <person name="Kalapos B."/>
            <person name="Nelson D.R."/>
            <person name="Li P."/>
            <person name="You F.M."/>
            <person name="Luo M.C."/>
            <person name="Dvorak J."/>
        </authorList>
    </citation>
    <scope>NUCLEOTIDE SEQUENCE [LARGE SCALE GENOMIC DNA]</scope>
    <source>
        <strain evidence="1">cv. AL8/78</strain>
    </source>
</reference>
<reference evidence="2" key="2">
    <citation type="journal article" date="2017" name="Nat. Plants">
        <title>The Aegilops tauschii genome reveals multiple impacts of transposons.</title>
        <authorList>
            <person name="Zhao G."/>
            <person name="Zou C."/>
            <person name="Li K."/>
            <person name="Wang K."/>
            <person name="Li T."/>
            <person name="Gao L."/>
            <person name="Zhang X."/>
            <person name="Wang H."/>
            <person name="Yang Z."/>
            <person name="Liu X."/>
            <person name="Jiang W."/>
            <person name="Mao L."/>
            <person name="Kong X."/>
            <person name="Jiao Y."/>
            <person name="Jia J."/>
        </authorList>
    </citation>
    <scope>NUCLEOTIDE SEQUENCE [LARGE SCALE GENOMIC DNA]</scope>
    <source>
        <strain evidence="2">cv. AL8/78</strain>
    </source>
</reference>
<dbReference type="AlphaFoldDB" id="A0A453T662"/>
<reference evidence="1" key="4">
    <citation type="submission" date="2019-03" db="UniProtKB">
        <authorList>
            <consortium name="EnsemblPlants"/>
        </authorList>
    </citation>
    <scope>IDENTIFICATION</scope>
</reference>
<reference evidence="2" key="1">
    <citation type="journal article" date="2014" name="Science">
        <title>Ancient hybridizations among the ancestral genomes of bread wheat.</title>
        <authorList>
            <consortium name="International Wheat Genome Sequencing Consortium,"/>
            <person name="Marcussen T."/>
            <person name="Sandve S.R."/>
            <person name="Heier L."/>
            <person name="Spannagl M."/>
            <person name="Pfeifer M."/>
            <person name="Jakobsen K.S."/>
            <person name="Wulff B.B."/>
            <person name="Steuernagel B."/>
            <person name="Mayer K.F."/>
            <person name="Olsen O.A."/>
        </authorList>
    </citation>
    <scope>NUCLEOTIDE SEQUENCE [LARGE SCALE GENOMIC DNA]</scope>
    <source>
        <strain evidence="2">cv. AL8/78</strain>
    </source>
</reference>
<proteinExistence type="predicted"/>
<protein>
    <submittedName>
        <fullName evidence="1">Uncharacterized protein</fullName>
    </submittedName>
</protein>
<keyword evidence="2" id="KW-1185">Reference proteome</keyword>
<dbReference type="EnsemblPlants" id="AET7Gv21260800.1">
    <property type="protein sequence ID" value="AET7Gv21260800.1"/>
    <property type="gene ID" value="AET7Gv21260800"/>
</dbReference>
<dbReference type="Proteomes" id="UP000015105">
    <property type="component" value="Chromosome 7D"/>
</dbReference>
<evidence type="ECO:0000313" key="1">
    <source>
        <dbReference type="EnsemblPlants" id="AET7Gv21260800.1"/>
    </source>
</evidence>
<organism evidence="1 2">
    <name type="scientific">Aegilops tauschii subsp. strangulata</name>
    <name type="common">Goatgrass</name>
    <dbReference type="NCBI Taxonomy" id="200361"/>
    <lineage>
        <taxon>Eukaryota</taxon>
        <taxon>Viridiplantae</taxon>
        <taxon>Streptophyta</taxon>
        <taxon>Embryophyta</taxon>
        <taxon>Tracheophyta</taxon>
        <taxon>Spermatophyta</taxon>
        <taxon>Magnoliopsida</taxon>
        <taxon>Liliopsida</taxon>
        <taxon>Poales</taxon>
        <taxon>Poaceae</taxon>
        <taxon>BOP clade</taxon>
        <taxon>Pooideae</taxon>
        <taxon>Triticodae</taxon>
        <taxon>Triticeae</taxon>
        <taxon>Triticinae</taxon>
        <taxon>Aegilops</taxon>
    </lineage>
</organism>
<name>A0A453T662_AEGTS</name>
<reference evidence="1" key="3">
    <citation type="journal article" date="2017" name="Nature">
        <title>Genome sequence of the progenitor of the wheat D genome Aegilops tauschii.</title>
        <authorList>
            <person name="Luo M.C."/>
            <person name="Gu Y.Q."/>
            <person name="Puiu D."/>
            <person name="Wang H."/>
            <person name="Twardziok S.O."/>
            <person name="Deal K.R."/>
            <person name="Huo N."/>
            <person name="Zhu T."/>
            <person name="Wang L."/>
            <person name="Wang Y."/>
            <person name="McGuire P.E."/>
            <person name="Liu S."/>
            <person name="Long H."/>
            <person name="Ramasamy R.K."/>
            <person name="Rodriguez J.C."/>
            <person name="Van S.L."/>
            <person name="Yuan L."/>
            <person name="Wang Z."/>
            <person name="Xia Z."/>
            <person name="Xiao L."/>
            <person name="Anderson O.D."/>
            <person name="Ouyang S."/>
            <person name="Liang Y."/>
            <person name="Zimin A.V."/>
            <person name="Pertea G."/>
            <person name="Qi P."/>
            <person name="Bennetzen J.L."/>
            <person name="Dai X."/>
            <person name="Dawson M.W."/>
            <person name="Muller H.G."/>
            <person name="Kugler K."/>
            <person name="Rivarola-Duarte L."/>
            <person name="Spannagl M."/>
            <person name="Mayer K.F.X."/>
            <person name="Lu F.H."/>
            <person name="Bevan M.W."/>
            <person name="Leroy P."/>
            <person name="Li P."/>
            <person name="You F.M."/>
            <person name="Sun Q."/>
            <person name="Liu Z."/>
            <person name="Lyons E."/>
            <person name="Wicker T."/>
            <person name="Salzberg S.L."/>
            <person name="Devos K.M."/>
            <person name="Dvorak J."/>
        </authorList>
    </citation>
    <scope>NUCLEOTIDE SEQUENCE [LARGE SCALE GENOMIC DNA]</scope>
    <source>
        <strain evidence="1">cv. AL8/78</strain>
    </source>
</reference>
<sequence>MNLPAIYRSGFKCSKCNKSFTSKEVFLDLTVTSGMKEYSELKAARRAVQEPARLLSLGGGVRTSIGVASLAAMKRYISWLPHSSIPFL</sequence>